<keyword evidence="2" id="KW-1185">Reference proteome</keyword>
<evidence type="ECO:0008006" key="3">
    <source>
        <dbReference type="Google" id="ProtNLM"/>
    </source>
</evidence>
<proteinExistence type="predicted"/>
<evidence type="ECO:0000313" key="2">
    <source>
        <dbReference type="Proteomes" id="UP001225034"/>
    </source>
</evidence>
<comment type="caution">
    <text evidence="1">The sequence shown here is derived from an EMBL/GenBank/DDBJ whole genome shotgun (WGS) entry which is preliminary data.</text>
</comment>
<evidence type="ECO:0000313" key="1">
    <source>
        <dbReference type="EMBL" id="MDQ0207633.1"/>
    </source>
</evidence>
<reference evidence="1 2" key="1">
    <citation type="submission" date="2023-07" db="EMBL/GenBank/DDBJ databases">
        <title>Genomic Encyclopedia of Type Strains, Phase IV (KMG-IV): sequencing the most valuable type-strain genomes for metagenomic binning, comparative biology and taxonomic classification.</title>
        <authorList>
            <person name="Goeker M."/>
        </authorList>
    </citation>
    <scope>NUCLEOTIDE SEQUENCE [LARGE SCALE GENOMIC DNA]</scope>
    <source>
        <strain evidence="1 2">DSM 19154</strain>
    </source>
</reference>
<dbReference type="Proteomes" id="UP001225034">
    <property type="component" value="Unassembled WGS sequence"/>
</dbReference>
<dbReference type="EMBL" id="JAUSUA010000003">
    <property type="protein sequence ID" value="MDQ0207633.1"/>
    <property type="molecule type" value="Genomic_DNA"/>
</dbReference>
<name>A0ABT9YIE3_9BACI</name>
<protein>
    <recommendedName>
        <fullName evidence="3">YqzE family protein</fullName>
    </recommendedName>
</protein>
<sequence length="43" mass="5443">MFHLYKQISQDKLRTYRRQAEQERLSKLYGTQKKWIPTWLFLL</sequence>
<organism evidence="1 2">
    <name type="scientific">Alkalicoccobacillus murimartini</name>
    <dbReference type="NCBI Taxonomy" id="171685"/>
    <lineage>
        <taxon>Bacteria</taxon>
        <taxon>Bacillati</taxon>
        <taxon>Bacillota</taxon>
        <taxon>Bacilli</taxon>
        <taxon>Bacillales</taxon>
        <taxon>Bacillaceae</taxon>
        <taxon>Alkalicoccobacillus</taxon>
    </lineage>
</organism>
<accession>A0ABT9YIE3</accession>
<gene>
    <name evidence="1" type="ORF">J2S05_002434</name>
</gene>